<gene>
    <name evidence="1" type="ORF">Vgi01_08710</name>
</gene>
<dbReference type="Pfam" id="PF11387">
    <property type="entry name" value="DUF2795"/>
    <property type="match status" value="1"/>
</dbReference>
<name>A0ABQ4I8G7_9ACTN</name>
<evidence type="ECO:0000313" key="1">
    <source>
        <dbReference type="EMBL" id="GIJ14187.1"/>
    </source>
</evidence>
<accession>A0ABQ4I8G7</accession>
<evidence type="ECO:0008006" key="3">
    <source>
        <dbReference type="Google" id="ProtNLM"/>
    </source>
</evidence>
<organism evidence="1 2">
    <name type="scientific">Micromonospora gifhornensis</name>
    <dbReference type="NCBI Taxonomy" id="84594"/>
    <lineage>
        <taxon>Bacteria</taxon>
        <taxon>Bacillati</taxon>
        <taxon>Actinomycetota</taxon>
        <taxon>Actinomycetes</taxon>
        <taxon>Micromonosporales</taxon>
        <taxon>Micromonosporaceae</taxon>
        <taxon>Micromonospora</taxon>
    </lineage>
</organism>
<keyword evidence="2" id="KW-1185">Reference proteome</keyword>
<sequence>MTPTDGQARSIYTLTLEWVSWVAATPDQLEDPVRPVTRIELLDHVETAFDGGPASRDALLAAAVESNARPDVIALLHRLPDRDFRQLRDLWKEMADVPIDA</sequence>
<protein>
    <recommendedName>
        <fullName evidence="3">DUF2795 domain-containing protein</fullName>
    </recommendedName>
</protein>
<proteinExistence type="predicted"/>
<evidence type="ECO:0000313" key="2">
    <source>
        <dbReference type="Proteomes" id="UP000647860"/>
    </source>
</evidence>
<dbReference type="InterPro" id="IPR021527">
    <property type="entry name" value="DUF2795"/>
</dbReference>
<comment type="caution">
    <text evidence="1">The sequence shown here is derived from an EMBL/GenBank/DDBJ whole genome shotgun (WGS) entry which is preliminary data.</text>
</comment>
<dbReference type="Proteomes" id="UP000647860">
    <property type="component" value="Unassembled WGS sequence"/>
</dbReference>
<dbReference type="EMBL" id="BOPA01000008">
    <property type="protein sequence ID" value="GIJ14187.1"/>
    <property type="molecule type" value="Genomic_DNA"/>
</dbReference>
<reference evidence="1 2" key="1">
    <citation type="submission" date="2021-01" db="EMBL/GenBank/DDBJ databases">
        <title>Whole genome shotgun sequence of Verrucosispora gifhornensis NBRC 16317.</title>
        <authorList>
            <person name="Komaki H."/>
            <person name="Tamura T."/>
        </authorList>
    </citation>
    <scope>NUCLEOTIDE SEQUENCE [LARGE SCALE GENOMIC DNA]</scope>
    <source>
        <strain evidence="1 2">NBRC 16317</strain>
    </source>
</reference>